<dbReference type="EMBL" id="KN881571">
    <property type="protein sequence ID" value="KIY60532.1"/>
    <property type="molecule type" value="Genomic_DNA"/>
</dbReference>
<dbReference type="OrthoDB" id="3151137at2759"/>
<dbReference type="STRING" id="1314674.A0A0D7AQN0"/>
<gene>
    <name evidence="1" type="ORF">CYLTODRAFT_462735</name>
</gene>
<evidence type="ECO:0000313" key="2">
    <source>
        <dbReference type="Proteomes" id="UP000054007"/>
    </source>
</evidence>
<accession>A0A0D7AQN0</accession>
<sequence>MITFFLFTPKDNNWTPYVRPPTSARLTEALNTLRVVLQEVDTEDWQTRIKAAIASVLRALWYERWNPTRSNPFVDPTMCFIAVFFLKPTGSFETASGVPYMLTRLVYFMRCLVLLDAHKAKTSQADVIEQVNQLHVHIEEGQESTFAAVWRLQAYAKSISMSSIGLPRVWYTENGRKHFTELHYKNRHFSLANYARWNHQLQQNVMTSLTELGWDEVLAIPFNSGPTGSGNLLDDAECSDVYYSVFTELENQQAFGRRASALLEKLLKMPGFLNAEGRPVFTRWMRWFDAAAQGERNLMLLTLNNEGSPSRATEHVNMLVANTETRQRNL</sequence>
<feature type="non-terminal residue" evidence="1">
    <location>
        <position position="330"/>
    </location>
</feature>
<evidence type="ECO:0000313" key="1">
    <source>
        <dbReference type="EMBL" id="KIY60532.1"/>
    </source>
</evidence>
<protein>
    <submittedName>
        <fullName evidence="1">Uncharacterized protein</fullName>
    </submittedName>
</protein>
<organism evidence="1 2">
    <name type="scientific">Cylindrobasidium torrendii FP15055 ss-10</name>
    <dbReference type="NCBI Taxonomy" id="1314674"/>
    <lineage>
        <taxon>Eukaryota</taxon>
        <taxon>Fungi</taxon>
        <taxon>Dikarya</taxon>
        <taxon>Basidiomycota</taxon>
        <taxon>Agaricomycotina</taxon>
        <taxon>Agaricomycetes</taxon>
        <taxon>Agaricomycetidae</taxon>
        <taxon>Agaricales</taxon>
        <taxon>Marasmiineae</taxon>
        <taxon>Physalacriaceae</taxon>
        <taxon>Cylindrobasidium</taxon>
    </lineage>
</organism>
<reference evidence="1 2" key="1">
    <citation type="journal article" date="2015" name="Fungal Genet. Biol.">
        <title>Evolution of novel wood decay mechanisms in Agaricales revealed by the genome sequences of Fistulina hepatica and Cylindrobasidium torrendii.</title>
        <authorList>
            <person name="Floudas D."/>
            <person name="Held B.W."/>
            <person name="Riley R."/>
            <person name="Nagy L.G."/>
            <person name="Koehler G."/>
            <person name="Ransdell A.S."/>
            <person name="Younus H."/>
            <person name="Chow J."/>
            <person name="Chiniquy J."/>
            <person name="Lipzen A."/>
            <person name="Tritt A."/>
            <person name="Sun H."/>
            <person name="Haridas S."/>
            <person name="LaButti K."/>
            <person name="Ohm R.A."/>
            <person name="Kues U."/>
            <person name="Blanchette R.A."/>
            <person name="Grigoriev I.V."/>
            <person name="Minto R.E."/>
            <person name="Hibbett D.S."/>
        </authorList>
    </citation>
    <scope>NUCLEOTIDE SEQUENCE [LARGE SCALE GENOMIC DNA]</scope>
    <source>
        <strain evidence="1 2">FP15055 ss-10</strain>
    </source>
</reference>
<dbReference type="Proteomes" id="UP000054007">
    <property type="component" value="Unassembled WGS sequence"/>
</dbReference>
<proteinExistence type="predicted"/>
<keyword evidence="2" id="KW-1185">Reference proteome</keyword>
<dbReference type="AlphaFoldDB" id="A0A0D7AQN0"/>
<name>A0A0D7AQN0_9AGAR</name>